<reference evidence="3 4" key="1">
    <citation type="submission" date="2019-12" db="EMBL/GenBank/DDBJ databases">
        <title>Nocardia macrotermitis sp. nov. and Nocardia aurantia sp. nov., isolated from the gut of the fungus growing-termite Macrotermes natalensis.</title>
        <authorList>
            <person name="Christine B."/>
            <person name="Rene B."/>
        </authorList>
    </citation>
    <scope>NUCLEOTIDE SEQUENCE [LARGE SCALE GENOMIC DNA]</scope>
    <source>
        <strain evidence="3 4">DSM 102126</strain>
    </source>
</reference>
<dbReference type="GO" id="GO:0016757">
    <property type="term" value="F:glycosyltransferase activity"/>
    <property type="evidence" value="ECO:0007669"/>
    <property type="project" value="InterPro"/>
</dbReference>
<name>A0A6I4WBV9_9ACTN</name>
<organism evidence="3 4">
    <name type="scientific">Actinomadura rayongensis</name>
    <dbReference type="NCBI Taxonomy" id="1429076"/>
    <lineage>
        <taxon>Bacteria</taxon>
        <taxon>Bacillati</taxon>
        <taxon>Actinomycetota</taxon>
        <taxon>Actinomycetes</taxon>
        <taxon>Streptosporangiales</taxon>
        <taxon>Thermomonosporaceae</taxon>
        <taxon>Actinomadura</taxon>
    </lineage>
</organism>
<dbReference type="Proteomes" id="UP000431901">
    <property type="component" value="Unassembled WGS sequence"/>
</dbReference>
<keyword evidence="1 3" id="KW-0808">Transferase</keyword>
<evidence type="ECO:0000313" key="4">
    <source>
        <dbReference type="Proteomes" id="UP000431901"/>
    </source>
</evidence>
<keyword evidence="4" id="KW-1185">Reference proteome</keyword>
<dbReference type="InterPro" id="IPR001296">
    <property type="entry name" value="Glyco_trans_1"/>
</dbReference>
<dbReference type="AlphaFoldDB" id="A0A6I4WBV9"/>
<dbReference type="OrthoDB" id="570545at2"/>
<dbReference type="Pfam" id="PF00534">
    <property type="entry name" value="Glycos_transf_1"/>
    <property type="match status" value="1"/>
</dbReference>
<accession>A0A6I4WBV9</accession>
<evidence type="ECO:0000313" key="3">
    <source>
        <dbReference type="EMBL" id="MXQ67071.1"/>
    </source>
</evidence>
<evidence type="ECO:0000259" key="2">
    <source>
        <dbReference type="Pfam" id="PF00534"/>
    </source>
</evidence>
<dbReference type="EMBL" id="WUTW01000006">
    <property type="protein sequence ID" value="MXQ67071.1"/>
    <property type="molecule type" value="Genomic_DNA"/>
</dbReference>
<feature type="domain" description="Glycosyl transferase family 1" evidence="2">
    <location>
        <begin position="248"/>
        <end position="403"/>
    </location>
</feature>
<proteinExistence type="predicted"/>
<dbReference type="CDD" id="cd03820">
    <property type="entry name" value="GT4_AmsD-like"/>
    <property type="match status" value="1"/>
</dbReference>
<dbReference type="PANTHER" id="PTHR12526">
    <property type="entry name" value="GLYCOSYLTRANSFERASE"/>
    <property type="match status" value="1"/>
</dbReference>
<dbReference type="Gene3D" id="3.40.50.2000">
    <property type="entry name" value="Glycogen Phosphorylase B"/>
    <property type="match status" value="2"/>
</dbReference>
<dbReference type="SUPFAM" id="SSF53756">
    <property type="entry name" value="UDP-Glycosyltransferase/glycogen phosphorylase"/>
    <property type="match status" value="1"/>
</dbReference>
<dbReference type="PANTHER" id="PTHR12526:SF627">
    <property type="entry name" value="D-RHAMNOSYLTRANSFERASE WBPZ"/>
    <property type="match status" value="1"/>
</dbReference>
<evidence type="ECO:0000256" key="1">
    <source>
        <dbReference type="ARBA" id="ARBA00022679"/>
    </source>
</evidence>
<protein>
    <submittedName>
        <fullName evidence="3">Glycosyltransferase</fullName>
    </submittedName>
</protein>
<comment type="caution">
    <text evidence="3">The sequence shown here is derived from an EMBL/GenBank/DDBJ whole genome shotgun (WGS) entry which is preliminary data.</text>
</comment>
<sequence>MGGLVPGRTLPRRALRRAGRLPLAAARRAALVLLRTLVRRRPAPGPSRRPRVRILLRHAYGTGGTIRTVLATAGHLARDHDVEIVSLLKEKDASFFPVPPGVAVSFADDRTVPPGRAARLVGRLPSLLFSVGGSPATRETLWTDLRVARLLLAGDADVLVGTRPALNLLVAEVAPPGTVTIGQDHMNLRAYPPGTRAAIRRAYPRLTALAVLTEASRAEYAAALSGTAVRIVRIPNALATPPGAPSRRTAKVVLAAGRLTRQKGFDLLLRAYEPLAAEHPDWTLRIFGSGPHRARLAKRIAERGLAGRVELNPRTADLPGEMERAAVYVLSSRFEGMPMVVLEAMSKGLPVVAFDCPTGPAEMISHESDGLIVPPKDVAGLTAALRRLMTDADLRDELGERARASVRAYDPEWIVPRWTDLIDELLAPRRRRVRTPVPGPSR</sequence>
<gene>
    <name evidence="3" type="ORF">GQ466_23940</name>
</gene>